<keyword evidence="4 6" id="KW-1133">Transmembrane helix</keyword>
<dbReference type="GO" id="GO:0005886">
    <property type="term" value="C:plasma membrane"/>
    <property type="evidence" value="ECO:0007669"/>
    <property type="project" value="UniProtKB-SubCell"/>
</dbReference>
<dbReference type="PANTHER" id="PTHR12385">
    <property type="entry name" value="CHOLINE TRANSPORTER-LIKE (SLC FAMILY 44)"/>
    <property type="match status" value="1"/>
</dbReference>
<keyword evidence="5 6" id="KW-0472">Membrane</keyword>
<dbReference type="AlphaFoldDB" id="A0AAW1VBM9"/>
<gene>
    <name evidence="7" type="ORF">WA026_020980</name>
</gene>
<proteinExistence type="inferred from homology"/>
<evidence type="ECO:0000313" key="8">
    <source>
        <dbReference type="Proteomes" id="UP001431783"/>
    </source>
</evidence>
<comment type="caution">
    <text evidence="6">Lacks conserved residue(s) required for the propagation of feature annotation.</text>
</comment>
<dbReference type="Proteomes" id="UP001431783">
    <property type="component" value="Unassembled WGS sequence"/>
</dbReference>
<dbReference type="Pfam" id="PF04515">
    <property type="entry name" value="Choline_transpo"/>
    <property type="match status" value="1"/>
</dbReference>
<evidence type="ECO:0000256" key="5">
    <source>
        <dbReference type="ARBA" id="ARBA00023136"/>
    </source>
</evidence>
<dbReference type="InterPro" id="IPR007603">
    <property type="entry name" value="Choline_transptr-like"/>
</dbReference>
<organism evidence="7 8">
    <name type="scientific">Henosepilachna vigintioctopunctata</name>
    <dbReference type="NCBI Taxonomy" id="420089"/>
    <lineage>
        <taxon>Eukaryota</taxon>
        <taxon>Metazoa</taxon>
        <taxon>Ecdysozoa</taxon>
        <taxon>Arthropoda</taxon>
        <taxon>Hexapoda</taxon>
        <taxon>Insecta</taxon>
        <taxon>Pterygota</taxon>
        <taxon>Neoptera</taxon>
        <taxon>Endopterygota</taxon>
        <taxon>Coleoptera</taxon>
        <taxon>Polyphaga</taxon>
        <taxon>Cucujiformia</taxon>
        <taxon>Coccinelloidea</taxon>
        <taxon>Coccinellidae</taxon>
        <taxon>Epilachninae</taxon>
        <taxon>Epilachnini</taxon>
        <taxon>Henosepilachna</taxon>
    </lineage>
</organism>
<keyword evidence="3 6" id="KW-0812">Transmembrane</keyword>
<evidence type="ECO:0000256" key="1">
    <source>
        <dbReference type="ARBA" id="ARBA00004141"/>
    </source>
</evidence>
<name>A0AAW1VBM9_9CUCU</name>
<evidence type="ECO:0000256" key="3">
    <source>
        <dbReference type="ARBA" id="ARBA00022692"/>
    </source>
</evidence>
<evidence type="ECO:0000256" key="4">
    <source>
        <dbReference type="ARBA" id="ARBA00022989"/>
    </source>
</evidence>
<sequence>MNELHLVCLVPTNALHSQPFFKSGERAAKLLVSSAANVIALNSIGDFVLGIAQLLLMVVSTTVAVYIAKATGLKHYWAIAIICAFVAVYMAATFFAIFEATINCISICFCEDRTLNDGMARPYFMSKGLMQFIEDSNA</sequence>
<dbReference type="EMBL" id="JARQZJ010000136">
    <property type="protein sequence ID" value="KAK9892598.1"/>
    <property type="molecule type" value="Genomic_DNA"/>
</dbReference>
<accession>A0AAW1VBM9</accession>
<comment type="subcellular location">
    <subcellularLocation>
        <location evidence="6">Cell membrane</location>
        <topology evidence="6">Multi-pass membrane protein</topology>
    </subcellularLocation>
    <subcellularLocation>
        <location evidence="1">Membrane</location>
        <topology evidence="1">Multi-pass membrane protein</topology>
    </subcellularLocation>
</comment>
<feature type="transmembrane region" description="Helical" evidence="6">
    <location>
        <begin position="75"/>
        <end position="98"/>
    </location>
</feature>
<evidence type="ECO:0000313" key="7">
    <source>
        <dbReference type="EMBL" id="KAK9892598.1"/>
    </source>
</evidence>
<comment type="function">
    <text evidence="6">Choline transporter.</text>
</comment>
<feature type="transmembrane region" description="Helical" evidence="6">
    <location>
        <begin position="47"/>
        <end position="68"/>
    </location>
</feature>
<evidence type="ECO:0000256" key="6">
    <source>
        <dbReference type="RuleBase" id="RU368066"/>
    </source>
</evidence>
<comment type="caution">
    <text evidence="7">The sequence shown here is derived from an EMBL/GenBank/DDBJ whole genome shotgun (WGS) entry which is preliminary data.</text>
</comment>
<dbReference type="GO" id="GO:0022857">
    <property type="term" value="F:transmembrane transporter activity"/>
    <property type="evidence" value="ECO:0007669"/>
    <property type="project" value="UniProtKB-UniRule"/>
</dbReference>
<comment type="similarity">
    <text evidence="2 6">Belongs to the CTL (choline transporter-like) family.</text>
</comment>
<reference evidence="7 8" key="1">
    <citation type="submission" date="2023-03" db="EMBL/GenBank/DDBJ databases">
        <title>Genome insight into feeding habits of ladybird beetles.</title>
        <authorList>
            <person name="Li H.-S."/>
            <person name="Huang Y.-H."/>
            <person name="Pang H."/>
        </authorList>
    </citation>
    <scope>NUCLEOTIDE SEQUENCE [LARGE SCALE GENOMIC DNA]</scope>
    <source>
        <strain evidence="7">SYSU_2023b</strain>
        <tissue evidence="7">Whole body</tissue>
    </source>
</reference>
<protein>
    <recommendedName>
        <fullName evidence="6">Choline transporter-like protein</fullName>
    </recommendedName>
</protein>
<dbReference type="PANTHER" id="PTHR12385:SF96">
    <property type="entry name" value="CHOLINE TRANSPORTER-LIKE PROTEIN"/>
    <property type="match status" value="1"/>
</dbReference>
<evidence type="ECO:0000256" key="2">
    <source>
        <dbReference type="ARBA" id="ARBA00007168"/>
    </source>
</evidence>
<keyword evidence="8" id="KW-1185">Reference proteome</keyword>